<evidence type="ECO:0000256" key="1">
    <source>
        <dbReference type="SAM" id="SignalP"/>
    </source>
</evidence>
<feature type="chain" id="PRO_5018008496" description="Amino acid ABC transporter substrate-binding protein (PAAT family)" evidence="1">
    <location>
        <begin position="19"/>
        <end position="293"/>
    </location>
</feature>
<protein>
    <recommendedName>
        <fullName evidence="4">Amino acid ABC transporter substrate-binding protein (PAAT family)</fullName>
    </recommendedName>
</protein>
<comment type="caution">
    <text evidence="2">The sequence shown here is derived from an EMBL/GenBank/DDBJ whole genome shotgun (WGS) entry which is preliminary data.</text>
</comment>
<dbReference type="AlphaFoldDB" id="A0A3N1P8K9"/>
<proteinExistence type="predicted"/>
<keyword evidence="1" id="KW-0732">Signal</keyword>
<feature type="signal peptide" evidence="1">
    <location>
        <begin position="1"/>
        <end position="18"/>
    </location>
</feature>
<sequence>MKVIALFSALLMSAALNANPMLYRYHIPESAQDHRYDYHWALLKLALEQTSAQYGDYQLEPAPLVMSESRQFQALGGPLLSVMISPADIENEKRFLPVRIPLDKGLIGYRVLLIRKERQAEFSRINNLEQLRKLTVGQGRDWRDVRVWQDNGFEVVQGSNYNGLFQMLLSGRFDFFSRSIVEVQDELAQRRQQMPDLAIEKSILIYYPWPFYFYFARTDAGQKLADRVQVGLMKVFNDPVLFDPLFNRFNGAKLAQLNLQERHVFYLENPFLSAETPLQNPELWLDPFNRPSH</sequence>
<reference evidence="2 3" key="1">
    <citation type="submission" date="2018-11" db="EMBL/GenBank/DDBJ databases">
        <title>Genomic Encyclopedia of Type Strains, Phase IV (KMG-IV): sequencing the most valuable type-strain genomes for metagenomic binning, comparative biology and taxonomic classification.</title>
        <authorList>
            <person name="Goeker M."/>
        </authorList>
    </citation>
    <scope>NUCLEOTIDE SEQUENCE [LARGE SCALE GENOMIC DNA]</scope>
    <source>
        <strain evidence="2 3">DSM 21945</strain>
    </source>
</reference>
<evidence type="ECO:0000313" key="3">
    <source>
        <dbReference type="Proteomes" id="UP000268033"/>
    </source>
</evidence>
<dbReference type="RefSeq" id="WP_123421790.1">
    <property type="nucleotide sequence ID" value="NZ_RJUL01000006.1"/>
</dbReference>
<keyword evidence="3" id="KW-1185">Reference proteome</keyword>
<dbReference type="Proteomes" id="UP000268033">
    <property type="component" value="Unassembled WGS sequence"/>
</dbReference>
<accession>A0A3N1P8K9</accession>
<dbReference type="SUPFAM" id="SSF53850">
    <property type="entry name" value="Periplasmic binding protein-like II"/>
    <property type="match status" value="1"/>
</dbReference>
<name>A0A3N1P8K9_9GAMM</name>
<dbReference type="STRING" id="584787.GCA_001247655_02287"/>
<gene>
    <name evidence="2" type="ORF">EDC28_106132</name>
</gene>
<evidence type="ECO:0008006" key="4">
    <source>
        <dbReference type="Google" id="ProtNLM"/>
    </source>
</evidence>
<evidence type="ECO:0000313" key="2">
    <source>
        <dbReference type="EMBL" id="ROQ24885.1"/>
    </source>
</evidence>
<organism evidence="2 3">
    <name type="scientific">Gallaecimonas pentaromativorans</name>
    <dbReference type="NCBI Taxonomy" id="584787"/>
    <lineage>
        <taxon>Bacteria</taxon>
        <taxon>Pseudomonadati</taxon>
        <taxon>Pseudomonadota</taxon>
        <taxon>Gammaproteobacteria</taxon>
        <taxon>Enterobacterales</taxon>
        <taxon>Gallaecimonadaceae</taxon>
        <taxon>Gallaecimonas</taxon>
    </lineage>
</organism>
<dbReference type="EMBL" id="RJUL01000006">
    <property type="protein sequence ID" value="ROQ24885.1"/>
    <property type="molecule type" value="Genomic_DNA"/>
</dbReference>